<dbReference type="AlphaFoldDB" id="A0A2U1T8S4"/>
<feature type="region of interest" description="Disordered" evidence="1">
    <location>
        <begin position="40"/>
        <end position="68"/>
    </location>
</feature>
<proteinExistence type="predicted"/>
<accession>A0A2U1T8S4</accession>
<keyword evidence="2" id="KW-0812">Transmembrane</keyword>
<evidence type="ECO:0000313" key="4">
    <source>
        <dbReference type="Proteomes" id="UP000244989"/>
    </source>
</evidence>
<dbReference type="RefSeq" id="WP_108431567.1">
    <property type="nucleotide sequence ID" value="NZ_CP026947.1"/>
</dbReference>
<dbReference type="Pfam" id="PF11382">
    <property type="entry name" value="MctB"/>
    <property type="match status" value="1"/>
</dbReference>
<dbReference type="InterPro" id="IPR021522">
    <property type="entry name" value="MctB"/>
</dbReference>
<dbReference type="KEGG" id="cyz:C3B44_05960"/>
<evidence type="ECO:0000256" key="1">
    <source>
        <dbReference type="SAM" id="MobiDB-lite"/>
    </source>
</evidence>
<keyword evidence="2" id="KW-0472">Membrane</keyword>
<sequence>MRSTQSGRGPILVAGVGLGVALGAALGMFVLAPNTPGFGPSADTAAHSEAPAGEPEGPDTVEEDSAAAANDAVAAVAPALVANSLNQRPVIILRAEPADPQVATEIGELSAQAGAIDAGAITLTEKFFDPAAAEELDNIVAETLPEVATSPGEMVANALLLDPDTAEPRVAPDKRAEILTSLREAGFIDYEDGTILPAQGIIVLTGGAADNTVAGAQSEFAFALDSGGAAVVVAGPFEDADDGALAAVRSGDTPVSTVDTANESWAQISTVLALAEQIGGGFGHYGVADNADATIPSPEPEGEAQ</sequence>
<comment type="caution">
    <text evidence="3">The sequence shown here is derived from an EMBL/GenBank/DDBJ whole genome shotgun (WGS) entry which is preliminary data.</text>
</comment>
<protein>
    <submittedName>
        <fullName evidence="3">Copper transporter</fullName>
    </submittedName>
</protein>
<reference evidence="4" key="1">
    <citation type="submission" date="2018-04" db="EMBL/GenBank/DDBJ databases">
        <authorList>
            <person name="Liu S."/>
            <person name="Wang Z."/>
            <person name="Li J."/>
        </authorList>
    </citation>
    <scope>NUCLEOTIDE SEQUENCE [LARGE SCALE GENOMIC DNA]</scope>
    <source>
        <strain evidence="4">2189</strain>
    </source>
</reference>
<dbReference type="GO" id="GO:0016020">
    <property type="term" value="C:membrane"/>
    <property type="evidence" value="ECO:0007669"/>
    <property type="project" value="InterPro"/>
</dbReference>
<feature type="compositionally biased region" description="Acidic residues" evidence="1">
    <location>
        <begin position="56"/>
        <end position="65"/>
    </location>
</feature>
<name>A0A2U1T8S4_9CORY</name>
<evidence type="ECO:0000313" key="3">
    <source>
        <dbReference type="EMBL" id="PWC02345.1"/>
    </source>
</evidence>
<feature type="transmembrane region" description="Helical" evidence="2">
    <location>
        <begin position="12"/>
        <end position="32"/>
    </location>
</feature>
<evidence type="ECO:0000256" key="2">
    <source>
        <dbReference type="SAM" id="Phobius"/>
    </source>
</evidence>
<keyword evidence="4" id="KW-1185">Reference proteome</keyword>
<dbReference type="GO" id="GO:0055070">
    <property type="term" value="P:copper ion homeostasis"/>
    <property type="evidence" value="ECO:0007669"/>
    <property type="project" value="InterPro"/>
</dbReference>
<dbReference type="EMBL" id="QEEZ01000004">
    <property type="protein sequence ID" value="PWC02345.1"/>
    <property type="molecule type" value="Genomic_DNA"/>
</dbReference>
<keyword evidence="2" id="KW-1133">Transmembrane helix</keyword>
<organism evidence="3 4">
    <name type="scientific">Corynebacterium yudongzhengii</name>
    <dbReference type="NCBI Taxonomy" id="2080740"/>
    <lineage>
        <taxon>Bacteria</taxon>
        <taxon>Bacillati</taxon>
        <taxon>Actinomycetota</taxon>
        <taxon>Actinomycetes</taxon>
        <taxon>Mycobacteriales</taxon>
        <taxon>Corynebacteriaceae</taxon>
        <taxon>Corynebacterium</taxon>
    </lineage>
</organism>
<gene>
    <name evidence="3" type="ORF">DF222_03180</name>
</gene>
<dbReference type="OrthoDB" id="4350157at2"/>
<dbReference type="Proteomes" id="UP000244989">
    <property type="component" value="Unassembled WGS sequence"/>
</dbReference>